<dbReference type="SMART" id="SM00344">
    <property type="entry name" value="HTH_ASNC"/>
    <property type="match status" value="1"/>
</dbReference>
<dbReference type="KEGG" id="mpi:Mpet_0002"/>
<dbReference type="PROSITE" id="PS50956">
    <property type="entry name" value="HTH_ASNC_2"/>
    <property type="match status" value="1"/>
</dbReference>
<keyword evidence="1" id="KW-0805">Transcription regulation</keyword>
<keyword evidence="2" id="KW-0238">DNA-binding</keyword>
<evidence type="ECO:0000256" key="3">
    <source>
        <dbReference type="ARBA" id="ARBA00023163"/>
    </source>
</evidence>
<evidence type="ECO:0000256" key="2">
    <source>
        <dbReference type="ARBA" id="ARBA00023125"/>
    </source>
</evidence>
<dbReference type="InterPro" id="IPR000485">
    <property type="entry name" value="AsnC-type_HTH_dom"/>
</dbReference>
<dbReference type="GO" id="GO:0043565">
    <property type="term" value="F:sequence-specific DNA binding"/>
    <property type="evidence" value="ECO:0007669"/>
    <property type="project" value="InterPro"/>
</dbReference>
<dbReference type="Gene3D" id="3.30.70.920">
    <property type="match status" value="1"/>
</dbReference>
<sequence length="171" mass="19777">MPRVPVNPMDEKDRMLLKLLEEDCRTAGSVLADMLDLDEEGVRKRVQRMEEEGIIRSYSANIDWEKAGDGYVAAILELKVTPERDFGYDKIAERIAHHPQVRSLRLISGAYDFSMLVVGKDIHEVTRFVSEQIAPMEHIKETATILIMKTYKENGFEIFEKKGRERLPYTF</sequence>
<dbReference type="PANTHER" id="PTHR30154:SF34">
    <property type="entry name" value="TRANSCRIPTIONAL REGULATOR AZLB"/>
    <property type="match status" value="1"/>
</dbReference>
<dbReference type="PRINTS" id="PR00033">
    <property type="entry name" value="HTHASNC"/>
</dbReference>
<dbReference type="InterPro" id="IPR019888">
    <property type="entry name" value="Tscrpt_reg_AsnC-like"/>
</dbReference>
<dbReference type="Gene3D" id="1.10.10.10">
    <property type="entry name" value="Winged helix-like DNA-binding domain superfamily/Winged helix DNA-binding domain"/>
    <property type="match status" value="1"/>
</dbReference>
<dbReference type="EMBL" id="CP002117">
    <property type="protein sequence ID" value="ADN34783.1"/>
    <property type="molecule type" value="Genomic_DNA"/>
</dbReference>
<evidence type="ECO:0000313" key="5">
    <source>
        <dbReference type="EMBL" id="ADN34783.1"/>
    </source>
</evidence>
<dbReference type="InterPro" id="IPR011008">
    <property type="entry name" value="Dimeric_a/b-barrel"/>
</dbReference>
<dbReference type="InterPro" id="IPR036390">
    <property type="entry name" value="WH_DNA-bd_sf"/>
</dbReference>
<feature type="domain" description="HTH asnC-type" evidence="4">
    <location>
        <begin position="9"/>
        <end position="72"/>
    </location>
</feature>
<dbReference type="eggNOG" id="arCOG01580">
    <property type="taxonomic scope" value="Archaea"/>
</dbReference>
<keyword evidence="3" id="KW-0804">Transcription</keyword>
<dbReference type="InterPro" id="IPR019887">
    <property type="entry name" value="Tscrpt_reg_AsnC/Lrp_C"/>
</dbReference>
<dbReference type="GO" id="GO:0005829">
    <property type="term" value="C:cytosol"/>
    <property type="evidence" value="ECO:0007669"/>
    <property type="project" value="TreeGrafter"/>
</dbReference>
<dbReference type="AlphaFoldDB" id="E1RCV2"/>
<dbReference type="HOGENOM" id="CLU_091233_1_0_2"/>
<dbReference type="Proteomes" id="UP000006565">
    <property type="component" value="Chromosome"/>
</dbReference>
<dbReference type="InterPro" id="IPR036388">
    <property type="entry name" value="WH-like_DNA-bd_sf"/>
</dbReference>
<dbReference type="STRING" id="679926.Mpet_0002"/>
<name>E1RCV2_METP4</name>
<dbReference type="PANTHER" id="PTHR30154">
    <property type="entry name" value="LEUCINE-RESPONSIVE REGULATORY PROTEIN"/>
    <property type="match status" value="1"/>
</dbReference>
<accession>E1RCV2</accession>
<dbReference type="GO" id="GO:0043200">
    <property type="term" value="P:response to amino acid"/>
    <property type="evidence" value="ECO:0007669"/>
    <property type="project" value="TreeGrafter"/>
</dbReference>
<evidence type="ECO:0000256" key="1">
    <source>
        <dbReference type="ARBA" id="ARBA00023015"/>
    </source>
</evidence>
<proteinExistence type="predicted"/>
<dbReference type="Pfam" id="PF13412">
    <property type="entry name" value="HTH_24"/>
    <property type="match status" value="1"/>
</dbReference>
<evidence type="ECO:0000259" key="4">
    <source>
        <dbReference type="PROSITE" id="PS50956"/>
    </source>
</evidence>
<dbReference type="Pfam" id="PF01037">
    <property type="entry name" value="AsnC_trans_reg"/>
    <property type="match status" value="1"/>
</dbReference>
<keyword evidence="6" id="KW-1185">Reference proteome</keyword>
<gene>
    <name evidence="5" type="ordered locus">Mpet_0002</name>
</gene>
<dbReference type="SUPFAM" id="SSF46785">
    <property type="entry name" value="Winged helix' DNA-binding domain"/>
    <property type="match status" value="1"/>
</dbReference>
<protein>
    <submittedName>
        <fullName evidence="5">Transcriptional regulator, AsnC family</fullName>
    </submittedName>
</protein>
<dbReference type="SUPFAM" id="SSF54909">
    <property type="entry name" value="Dimeric alpha+beta barrel"/>
    <property type="match status" value="1"/>
</dbReference>
<evidence type="ECO:0000313" key="6">
    <source>
        <dbReference type="Proteomes" id="UP000006565"/>
    </source>
</evidence>
<reference evidence="5 6" key="1">
    <citation type="journal article" date="2010" name="Stand. Genomic Sci.">
        <title>Complete genome sequence of Methanoplanus petrolearius type strain (SEBR 4847).</title>
        <authorList>
            <person name="Brambilla E."/>
            <person name="Djao O.D."/>
            <person name="Daligault H."/>
            <person name="Lapidus A."/>
            <person name="Lucas S."/>
            <person name="Hammon N."/>
            <person name="Nolan M."/>
            <person name="Tice H."/>
            <person name="Cheng J.F."/>
            <person name="Han C."/>
            <person name="Tapia R."/>
            <person name="Goodwin L."/>
            <person name="Pitluck S."/>
            <person name="Liolios K."/>
            <person name="Ivanova N."/>
            <person name="Mavromatis K."/>
            <person name="Mikhailova N."/>
            <person name="Pati A."/>
            <person name="Chen A."/>
            <person name="Palaniappan K."/>
            <person name="Land M."/>
            <person name="Hauser L."/>
            <person name="Chang Y.J."/>
            <person name="Jeffries C.D."/>
            <person name="Rohde M."/>
            <person name="Spring S."/>
            <person name="Sikorski J."/>
            <person name="Goker M."/>
            <person name="Woyke T."/>
            <person name="Bristow J."/>
            <person name="Eisen J.A."/>
            <person name="Markowitz V."/>
            <person name="Hugenholtz P."/>
            <person name="Kyrpides N.C."/>
            <person name="Klenk H.P."/>
        </authorList>
    </citation>
    <scope>NUCLEOTIDE SEQUENCE [LARGE SCALE GENOMIC DNA]</scope>
    <source>
        <strain evidence="6">DSM 11571 / OCM 486 / SEBR 4847</strain>
    </source>
</reference>
<organism evidence="5 6">
    <name type="scientific">Methanolacinia petrolearia (strain DSM 11571 / OCM 486 / SEBR 4847)</name>
    <name type="common">Methanoplanus petrolearius</name>
    <dbReference type="NCBI Taxonomy" id="679926"/>
    <lineage>
        <taxon>Archaea</taxon>
        <taxon>Methanobacteriati</taxon>
        <taxon>Methanobacteriota</taxon>
        <taxon>Stenosarchaea group</taxon>
        <taxon>Methanomicrobia</taxon>
        <taxon>Methanomicrobiales</taxon>
        <taxon>Methanomicrobiaceae</taxon>
        <taxon>Methanolacinia</taxon>
    </lineage>
</organism>